<dbReference type="EMBL" id="PNBA02000014">
    <property type="protein sequence ID" value="KAG6401079.1"/>
    <property type="molecule type" value="Genomic_DNA"/>
</dbReference>
<organism evidence="2">
    <name type="scientific">Salvia splendens</name>
    <name type="common">Scarlet sage</name>
    <dbReference type="NCBI Taxonomy" id="180675"/>
    <lineage>
        <taxon>Eukaryota</taxon>
        <taxon>Viridiplantae</taxon>
        <taxon>Streptophyta</taxon>
        <taxon>Embryophyta</taxon>
        <taxon>Tracheophyta</taxon>
        <taxon>Spermatophyta</taxon>
        <taxon>Magnoliopsida</taxon>
        <taxon>eudicotyledons</taxon>
        <taxon>Gunneridae</taxon>
        <taxon>Pentapetalae</taxon>
        <taxon>asterids</taxon>
        <taxon>lamiids</taxon>
        <taxon>Lamiales</taxon>
        <taxon>Lamiaceae</taxon>
        <taxon>Nepetoideae</taxon>
        <taxon>Mentheae</taxon>
        <taxon>Salviinae</taxon>
        <taxon>Salvia</taxon>
        <taxon>Salvia subgen. Calosphace</taxon>
        <taxon>core Calosphace</taxon>
    </lineage>
</organism>
<feature type="compositionally biased region" description="Basic and acidic residues" evidence="1">
    <location>
        <begin position="144"/>
        <end position="155"/>
    </location>
</feature>
<gene>
    <name evidence="2" type="ORF">SASPL_137924</name>
</gene>
<feature type="compositionally biased region" description="Polar residues" evidence="1">
    <location>
        <begin position="166"/>
        <end position="183"/>
    </location>
</feature>
<proteinExistence type="predicted"/>
<reference evidence="2" key="2">
    <citation type="submission" date="2020-08" db="EMBL/GenBank/DDBJ databases">
        <title>Plant Genome Project.</title>
        <authorList>
            <person name="Zhang R.-G."/>
        </authorList>
    </citation>
    <scope>NUCLEOTIDE SEQUENCE</scope>
    <source>
        <strain evidence="2">Huo1</strain>
        <tissue evidence="2">Leaf</tissue>
    </source>
</reference>
<evidence type="ECO:0000313" key="2">
    <source>
        <dbReference type="EMBL" id="KAG6401079.1"/>
    </source>
</evidence>
<comment type="caution">
    <text evidence="2">The sequence shown here is derived from an EMBL/GenBank/DDBJ whole genome shotgun (WGS) entry which is preliminary data.</text>
</comment>
<evidence type="ECO:0000313" key="3">
    <source>
        <dbReference type="Proteomes" id="UP000298416"/>
    </source>
</evidence>
<dbReference type="AlphaFoldDB" id="A0A8X8WVQ8"/>
<reference evidence="2" key="1">
    <citation type="submission" date="2018-01" db="EMBL/GenBank/DDBJ databases">
        <authorList>
            <person name="Mao J.F."/>
        </authorList>
    </citation>
    <scope>NUCLEOTIDE SEQUENCE</scope>
    <source>
        <strain evidence="2">Huo1</strain>
        <tissue evidence="2">Leaf</tissue>
    </source>
</reference>
<sequence length="208" mass="22717">MGLFIGMESPYGYSDEQQGRYCEGCYSPDQGGSYYDPDCFDFSYDAQDYYPNENFETCAGVEEQPRSKQDELLEICITDVEENRKVTNQRRVGIQYGGLATTIGSKHTPGTLPSLPEINPKGKCHAVQLRSGTTYQPPQAADLGKGRKEKEHEPTGDSLAAYHLQRTATHAHNGPPETSQPAESDSDTDAEPSPAAAAPLRSGLPPKQ</sequence>
<feature type="region of interest" description="Disordered" evidence="1">
    <location>
        <begin position="130"/>
        <end position="208"/>
    </location>
</feature>
<accession>A0A8X8WVQ8</accession>
<keyword evidence="3" id="KW-1185">Reference proteome</keyword>
<protein>
    <submittedName>
        <fullName evidence="2">Uncharacterized protein</fullName>
    </submittedName>
</protein>
<dbReference type="Proteomes" id="UP000298416">
    <property type="component" value="Unassembled WGS sequence"/>
</dbReference>
<evidence type="ECO:0000256" key="1">
    <source>
        <dbReference type="SAM" id="MobiDB-lite"/>
    </source>
</evidence>
<name>A0A8X8WVQ8_SALSN</name>